<keyword evidence="5" id="KW-0547">Nucleotide-binding</keyword>
<dbReference type="EMBL" id="CP093362">
    <property type="protein sequence ID" value="UQS84413.1"/>
    <property type="molecule type" value="Genomic_DNA"/>
</dbReference>
<dbReference type="InterPro" id="IPR017871">
    <property type="entry name" value="ABC_transporter-like_CS"/>
</dbReference>
<keyword evidence="6 10" id="KW-0067">ATP-binding</keyword>
<dbReference type="InterPro" id="IPR003439">
    <property type="entry name" value="ABC_transporter-like_ATP-bd"/>
</dbReference>
<evidence type="ECO:0000256" key="6">
    <source>
        <dbReference type="ARBA" id="ARBA00022840"/>
    </source>
</evidence>
<keyword evidence="7" id="KW-1278">Translocase</keyword>
<evidence type="ECO:0000256" key="2">
    <source>
        <dbReference type="ARBA" id="ARBA00005417"/>
    </source>
</evidence>
<dbReference type="CDD" id="cd03225">
    <property type="entry name" value="ABC_cobalt_CbiO_domain1"/>
    <property type="match status" value="2"/>
</dbReference>
<evidence type="ECO:0000256" key="7">
    <source>
        <dbReference type="ARBA" id="ARBA00022967"/>
    </source>
</evidence>
<evidence type="ECO:0000313" key="11">
    <source>
        <dbReference type="Proteomes" id="UP000831859"/>
    </source>
</evidence>
<reference evidence="10 11" key="1">
    <citation type="journal article" date="2022" name="Int. J. Syst. Evol. Microbiol.">
        <title>Apilactobacillus apisilvae sp. nov., Nicolia spurrieriana gen. nov. sp. nov., Bombilactobacillus folatiphilus sp. nov. and Bombilactobacillus thymidiniphilus sp. nov., four new lactic acid bacterial isolates from stingless bees Tetragonula carbonaria and Austroplebeia australis.</title>
        <authorList>
            <person name="Oliphant S.A."/>
            <person name="Watson-Haigh N.S."/>
            <person name="Sumby K.M."/>
            <person name="Gardner J."/>
            <person name="Groom S."/>
            <person name="Jiranek V."/>
        </authorList>
    </citation>
    <scope>NUCLEOTIDE SEQUENCE [LARGE SCALE GENOMIC DNA]</scope>
    <source>
        <strain evidence="10 11">SG5_A10</strain>
    </source>
</reference>
<dbReference type="InterPro" id="IPR050095">
    <property type="entry name" value="ECF_ABC_transporter_ATP-bd"/>
</dbReference>
<dbReference type="PROSITE" id="PS00211">
    <property type="entry name" value="ABC_TRANSPORTER_1"/>
    <property type="match status" value="1"/>
</dbReference>
<comment type="subcellular location">
    <subcellularLocation>
        <location evidence="1">Cell membrane</location>
        <topology evidence="1">Peripheral membrane protein</topology>
    </subcellularLocation>
</comment>
<dbReference type="Gene3D" id="3.40.50.300">
    <property type="entry name" value="P-loop containing nucleotide triphosphate hydrolases"/>
    <property type="match status" value="2"/>
</dbReference>
<dbReference type="RefSeq" id="WP_249510399.1">
    <property type="nucleotide sequence ID" value="NZ_CP093362.1"/>
</dbReference>
<protein>
    <submittedName>
        <fullName evidence="10">Energy-coupling factor ABC transporter ATP-binding protein</fullName>
    </submittedName>
</protein>
<evidence type="ECO:0000256" key="1">
    <source>
        <dbReference type="ARBA" id="ARBA00004202"/>
    </source>
</evidence>
<dbReference type="PANTHER" id="PTHR43553:SF27">
    <property type="entry name" value="ENERGY-COUPLING FACTOR TRANSPORTER ATP-BINDING PROTEIN ECFA2"/>
    <property type="match status" value="1"/>
</dbReference>
<dbReference type="SUPFAM" id="SSF52540">
    <property type="entry name" value="P-loop containing nucleoside triphosphate hydrolases"/>
    <property type="match status" value="2"/>
</dbReference>
<evidence type="ECO:0000256" key="4">
    <source>
        <dbReference type="ARBA" id="ARBA00022475"/>
    </source>
</evidence>
<dbReference type="SMART" id="SM00382">
    <property type="entry name" value="AAA"/>
    <property type="match status" value="2"/>
</dbReference>
<evidence type="ECO:0000256" key="5">
    <source>
        <dbReference type="ARBA" id="ARBA00022741"/>
    </source>
</evidence>
<feature type="domain" description="ABC transporter" evidence="9">
    <location>
        <begin position="4"/>
        <end position="243"/>
    </location>
</feature>
<dbReference type="PANTHER" id="PTHR43553">
    <property type="entry name" value="HEAVY METAL TRANSPORTER"/>
    <property type="match status" value="1"/>
</dbReference>
<dbReference type="InterPro" id="IPR015856">
    <property type="entry name" value="ABC_transpr_CbiO/EcfA_su"/>
</dbReference>
<sequence length="471" mass="54363">MKILQLNDLSFKYDNSQNYIFKNTNLSFKSSTLSILYGDSGCGKSTLLKVMAGFYPKYDNGTVNGQIIINTTNINNFTEQQMRTKVAMMFQNPNQQFCMKNGYDEFIFTLENMQLNHSEIIDRIKRATNFCKINEILHQPIEELSGGEKQRLALAIIYAIDSDIIFLDEPFASIDQEARQQLIIQLNNLKKLGKTIIIIDHDLSNYNDIVDNIISFDESNSSFKFLNINQHKLLINKFEQKINLTCKLPKNNESILKIKNVSINNGNKEILKNVNTTLYKNKTTLLTGKNGVGKSTLMNVLIKMHQFKGQIILNNKDIGKIKSRKYYQEIGIVFQENDRQFFKMTVKDEINLSLKKTKNMIFSKAEINQFINKLGLNKLYQQVVYSLSDGQKKRLQIIVMIIMGQSVLLLDEPFKGIDLKNIELIIGILKLAKKRGQTQIIISHQLFELQSLIDFHLTLRNKNLIYQEDVK</sequence>
<proteinExistence type="inferred from homology"/>
<dbReference type="GO" id="GO:0005524">
    <property type="term" value="F:ATP binding"/>
    <property type="evidence" value="ECO:0007669"/>
    <property type="project" value="UniProtKB-KW"/>
</dbReference>
<dbReference type="Proteomes" id="UP000831859">
    <property type="component" value="Chromosome"/>
</dbReference>
<evidence type="ECO:0000256" key="3">
    <source>
        <dbReference type="ARBA" id="ARBA00022448"/>
    </source>
</evidence>
<evidence type="ECO:0000259" key="9">
    <source>
        <dbReference type="PROSITE" id="PS50893"/>
    </source>
</evidence>
<gene>
    <name evidence="10" type="ORF">MOO46_03930</name>
</gene>
<keyword evidence="8" id="KW-0472">Membrane</keyword>
<feature type="domain" description="ABC transporter" evidence="9">
    <location>
        <begin position="256"/>
        <end position="470"/>
    </location>
</feature>
<dbReference type="InterPro" id="IPR003593">
    <property type="entry name" value="AAA+_ATPase"/>
</dbReference>
<keyword evidence="3" id="KW-0813">Transport</keyword>
<dbReference type="Pfam" id="PF00005">
    <property type="entry name" value="ABC_tran"/>
    <property type="match status" value="2"/>
</dbReference>
<name>A0ABY4PFI1_9LACO</name>
<organism evidence="10 11">
    <name type="scientific">Apilactobacillus apisilvae</name>
    <dbReference type="NCBI Taxonomy" id="2923364"/>
    <lineage>
        <taxon>Bacteria</taxon>
        <taxon>Bacillati</taxon>
        <taxon>Bacillota</taxon>
        <taxon>Bacilli</taxon>
        <taxon>Lactobacillales</taxon>
        <taxon>Lactobacillaceae</taxon>
        <taxon>Apilactobacillus</taxon>
    </lineage>
</organism>
<dbReference type="PROSITE" id="PS50893">
    <property type="entry name" value="ABC_TRANSPORTER_2"/>
    <property type="match status" value="2"/>
</dbReference>
<keyword evidence="11" id="KW-1185">Reference proteome</keyword>
<dbReference type="InterPro" id="IPR027417">
    <property type="entry name" value="P-loop_NTPase"/>
</dbReference>
<keyword evidence="4" id="KW-1003">Cell membrane</keyword>
<accession>A0ABY4PFI1</accession>
<evidence type="ECO:0000313" key="10">
    <source>
        <dbReference type="EMBL" id="UQS84413.1"/>
    </source>
</evidence>
<comment type="similarity">
    <text evidence="2">Belongs to the ABC transporter superfamily.</text>
</comment>
<evidence type="ECO:0000256" key="8">
    <source>
        <dbReference type="ARBA" id="ARBA00023136"/>
    </source>
</evidence>